<dbReference type="InterPro" id="IPR045455">
    <property type="entry name" value="NrS-1_pol-like_helicase"/>
</dbReference>
<dbReference type="InterPro" id="IPR051620">
    <property type="entry name" value="ORF904-like_C"/>
</dbReference>
<dbReference type="InterPro" id="IPR014015">
    <property type="entry name" value="Helicase_SF3_DNA-vir"/>
</dbReference>
<evidence type="ECO:0000259" key="5">
    <source>
        <dbReference type="PROSITE" id="PS51206"/>
    </source>
</evidence>
<evidence type="ECO:0000256" key="1">
    <source>
        <dbReference type="ARBA" id="ARBA00022741"/>
    </source>
</evidence>
<dbReference type="AlphaFoldDB" id="A0AB74U3F7"/>
<dbReference type="GO" id="GO:0005524">
    <property type="term" value="F:ATP binding"/>
    <property type="evidence" value="ECO:0007669"/>
    <property type="project" value="UniProtKB-KW"/>
</dbReference>
<keyword evidence="3" id="KW-0067">ATP-binding</keyword>
<name>A0AB74U3F7_9LACT</name>
<dbReference type="PANTHER" id="PTHR35372">
    <property type="entry name" value="ATP BINDING PROTEIN-RELATED"/>
    <property type="match status" value="1"/>
</dbReference>
<dbReference type="GO" id="GO:0016787">
    <property type="term" value="F:hydrolase activity"/>
    <property type="evidence" value="ECO:0007669"/>
    <property type="project" value="UniProtKB-KW"/>
</dbReference>
<keyword evidence="1" id="KW-0547">Nucleotide-binding</keyword>
<sequence>MSERKTYEVHIHETPYRSKPTNIPSINETITDEQIAVTQRRFAELVGEQGHTTVLGLMNGRRKKENLITQQVVAVDFDNTVIKNGQKTKATGHQYTSIEDILNDKFAKEQGSFIYKTFSYKDNWHRFRLVFFLDEPLTHNKQVEYLYKWLMDKYPNADGANKDSSRLFFGGFEVIEINFGNELYTRKVKVKESPSQSNDATAAVPNNMNKPPQKIPNEEARALLNDYIERERENLQDYNNALSALWVIGKAAKTGEISPVMAHEFAEKLAMGNSEWRENNKIKLKECLNKPLHDIHTDYTFAGKFGYQYEGGAEKDDLIATSKYLVEQLELKLYKGKIYFKQDNYWLNDKNKLLRAVDQYIELKASQDKELLHQFQKRATLVEKEDFPIQLRNDYMIEGGEVVEGSSQEFTPYYLDVKYDPNAYNETVDNFLNFLTCDRQDLRHVVEEMLGHVLMTSGFPHKVFFFIGEKGANGKSTFLEMLNNFSGDLGTNISLENFNDGTSVVELEGHLVNIGDDIDANYLESSSNFKILASGNTVMTRPIYSEPYRLKNKATLIFTANDMPTFKDKTGGIARRLVIIPCDNVVKKADFSIDEKLSTDEAKSYLLNLALTGLDRIKKNGGQISSSETIQSRVKEYFHETNSIVAFIDEEGIDENLTDRQNYTSYKNFCDDYELKAFSKTKFTQFLKDNGYDHVREQRLGKRNYYYRKNEEK</sequence>
<gene>
    <name evidence="6" type="ORF">VUQ07_06850</name>
</gene>
<dbReference type="InterPro" id="IPR006500">
    <property type="entry name" value="Helicase_put_C_phage/plasmid"/>
</dbReference>
<feature type="region of interest" description="Disordered" evidence="4">
    <location>
        <begin position="194"/>
        <end position="214"/>
    </location>
</feature>
<dbReference type="SUPFAM" id="SSF52540">
    <property type="entry name" value="P-loop containing nucleoside triphosphate hydrolases"/>
    <property type="match status" value="1"/>
</dbReference>
<evidence type="ECO:0000256" key="4">
    <source>
        <dbReference type="SAM" id="MobiDB-lite"/>
    </source>
</evidence>
<dbReference type="RefSeq" id="WP_347299054.1">
    <property type="nucleotide sequence ID" value="NZ_CP142436.1"/>
</dbReference>
<proteinExistence type="predicted"/>
<dbReference type="Pfam" id="PF19263">
    <property type="entry name" value="DUF5906"/>
    <property type="match status" value="1"/>
</dbReference>
<keyword evidence="2" id="KW-0378">Hydrolase</keyword>
<accession>A0AB74U3F7</accession>
<evidence type="ECO:0000256" key="3">
    <source>
        <dbReference type="ARBA" id="ARBA00022840"/>
    </source>
</evidence>
<protein>
    <submittedName>
        <fullName evidence="6">Phage/plasmid primase, P4 family</fullName>
    </submittedName>
</protein>
<evidence type="ECO:0000313" key="6">
    <source>
        <dbReference type="EMBL" id="XBC50953.1"/>
    </source>
</evidence>
<feature type="domain" description="SF3 helicase" evidence="5">
    <location>
        <begin position="441"/>
        <end position="595"/>
    </location>
</feature>
<dbReference type="NCBIfam" id="TIGR01613">
    <property type="entry name" value="primase_Cterm"/>
    <property type="match status" value="1"/>
</dbReference>
<feature type="compositionally biased region" description="Polar residues" evidence="4">
    <location>
        <begin position="194"/>
        <end position="210"/>
    </location>
</feature>
<reference evidence="6" key="1">
    <citation type="submission" date="2023-12" db="EMBL/GenBank/DDBJ databases">
        <title>Dolosigranulum savutii sp. nov. isolated from human upper respiratory samples collected in Botswana.</title>
        <authorList>
            <person name="Kelly M.S."/>
        </authorList>
    </citation>
    <scope>NUCLEOTIDE SEQUENCE</scope>
    <source>
        <strain evidence="6">MSK211</strain>
    </source>
</reference>
<evidence type="ECO:0000256" key="2">
    <source>
        <dbReference type="ARBA" id="ARBA00022801"/>
    </source>
</evidence>
<dbReference type="PROSITE" id="PS51206">
    <property type="entry name" value="SF3_HELICASE_1"/>
    <property type="match status" value="1"/>
</dbReference>
<dbReference type="InterPro" id="IPR027417">
    <property type="entry name" value="P-loop_NTPase"/>
</dbReference>
<dbReference type="EMBL" id="CP142436">
    <property type="protein sequence ID" value="XBC50953.1"/>
    <property type="molecule type" value="Genomic_DNA"/>
</dbReference>
<organism evidence="6">
    <name type="scientific">Dolosigranulum savutiense</name>
    <dbReference type="NCBI Taxonomy" id="3110288"/>
    <lineage>
        <taxon>Bacteria</taxon>
        <taxon>Bacillati</taxon>
        <taxon>Bacillota</taxon>
        <taxon>Bacilli</taxon>
        <taxon>Lactobacillales</taxon>
        <taxon>Carnobacteriaceae</taxon>
        <taxon>Dolosigranulum</taxon>
    </lineage>
</organism>
<dbReference type="PANTHER" id="PTHR35372:SF2">
    <property type="entry name" value="SF3 HELICASE DOMAIN-CONTAINING PROTEIN"/>
    <property type="match status" value="1"/>
</dbReference>
<dbReference type="Gene3D" id="3.40.50.300">
    <property type="entry name" value="P-loop containing nucleotide triphosphate hydrolases"/>
    <property type="match status" value="1"/>
</dbReference>